<evidence type="ECO:0000313" key="2">
    <source>
        <dbReference type="EMBL" id="CAA7269538.1"/>
    </source>
</evidence>
<protein>
    <submittedName>
        <fullName evidence="2">Uncharacterized protein</fullName>
    </submittedName>
</protein>
<name>A0A8S0WB86_CYCAE</name>
<proteinExistence type="predicted"/>
<sequence>MANSNSSSSASDRSANRGSAPAPPSLRSIAYALFCHVVAAEHEKYYEWFNACPSAPWHLNESGQWVSTATEVKKKWSDHYTKITHGRELWWDCATDPEILDAIDKSRPVVRPSSFFDPFGNDPFPNLPGNTVPLTHPEISNLWCGHPDLTMTLGSRKSPTPGLSADWVAPGAFTSADMDALMADLPYLDGLGNKHDHITPEFFKSILDGLNPLEANVRELIRQDEEFHAKFT</sequence>
<dbReference type="OrthoDB" id="10314952at2759"/>
<feature type="compositionally biased region" description="Low complexity" evidence="1">
    <location>
        <begin position="1"/>
        <end position="20"/>
    </location>
</feature>
<comment type="caution">
    <text evidence="2">The sequence shown here is derived from an EMBL/GenBank/DDBJ whole genome shotgun (WGS) entry which is preliminary data.</text>
</comment>
<accession>A0A8S0WB86</accession>
<organism evidence="2 3">
    <name type="scientific">Cyclocybe aegerita</name>
    <name type="common">Black poplar mushroom</name>
    <name type="synonym">Agrocybe aegerita</name>
    <dbReference type="NCBI Taxonomy" id="1973307"/>
    <lineage>
        <taxon>Eukaryota</taxon>
        <taxon>Fungi</taxon>
        <taxon>Dikarya</taxon>
        <taxon>Basidiomycota</taxon>
        <taxon>Agaricomycotina</taxon>
        <taxon>Agaricomycetes</taxon>
        <taxon>Agaricomycetidae</taxon>
        <taxon>Agaricales</taxon>
        <taxon>Agaricineae</taxon>
        <taxon>Bolbitiaceae</taxon>
        <taxon>Cyclocybe</taxon>
    </lineage>
</organism>
<reference evidence="2 3" key="1">
    <citation type="submission" date="2020-01" db="EMBL/GenBank/DDBJ databases">
        <authorList>
            <person name="Gupta K D."/>
        </authorList>
    </citation>
    <scope>NUCLEOTIDE SEQUENCE [LARGE SCALE GENOMIC DNA]</scope>
</reference>
<evidence type="ECO:0000313" key="3">
    <source>
        <dbReference type="Proteomes" id="UP000467700"/>
    </source>
</evidence>
<keyword evidence="3" id="KW-1185">Reference proteome</keyword>
<dbReference type="Proteomes" id="UP000467700">
    <property type="component" value="Unassembled WGS sequence"/>
</dbReference>
<gene>
    <name evidence="2" type="ORF">AAE3_LOCUS11751</name>
</gene>
<dbReference type="AlphaFoldDB" id="A0A8S0WB86"/>
<feature type="region of interest" description="Disordered" evidence="1">
    <location>
        <begin position="1"/>
        <end position="23"/>
    </location>
</feature>
<dbReference type="EMBL" id="CACVBS010000079">
    <property type="protein sequence ID" value="CAA7269538.1"/>
    <property type="molecule type" value="Genomic_DNA"/>
</dbReference>
<evidence type="ECO:0000256" key="1">
    <source>
        <dbReference type="SAM" id="MobiDB-lite"/>
    </source>
</evidence>